<evidence type="ECO:0000256" key="15">
    <source>
        <dbReference type="ARBA" id="ARBA00049067"/>
    </source>
</evidence>
<dbReference type="NCBIfam" id="TIGR02457">
    <property type="entry name" value="TreS_Cterm"/>
    <property type="match status" value="1"/>
</dbReference>
<dbReference type="Gene3D" id="2.60.40.1180">
    <property type="entry name" value="Golgi alpha-mannosidase II"/>
    <property type="match status" value="1"/>
</dbReference>
<evidence type="ECO:0000259" key="16">
    <source>
        <dbReference type="SMART" id="SM00642"/>
    </source>
</evidence>
<reference evidence="18" key="1">
    <citation type="submission" date="2017-02" db="EMBL/GenBank/DDBJ databases">
        <authorList>
            <person name="Varghese N."/>
            <person name="Submissions S."/>
        </authorList>
    </citation>
    <scope>NUCLEOTIDE SEQUENCE [LARGE SCALE GENOMIC DNA]</scope>
    <source>
        <strain evidence="18">ATCC 700200</strain>
    </source>
</reference>
<dbReference type="InterPro" id="IPR013780">
    <property type="entry name" value="Glyco_hydro_b"/>
</dbReference>
<evidence type="ECO:0000256" key="5">
    <source>
        <dbReference type="ARBA" id="ARBA00012619"/>
    </source>
</evidence>
<dbReference type="Pfam" id="PF18085">
    <property type="entry name" value="Mak_N_cap"/>
    <property type="match status" value="1"/>
</dbReference>
<evidence type="ECO:0000256" key="6">
    <source>
        <dbReference type="ARBA" id="ARBA00013882"/>
    </source>
</evidence>
<dbReference type="Gene3D" id="3.20.20.80">
    <property type="entry name" value="Glycosidases"/>
    <property type="match status" value="1"/>
</dbReference>
<dbReference type="SUPFAM" id="SSF51011">
    <property type="entry name" value="Glycosyl hydrolase domain"/>
    <property type="match status" value="1"/>
</dbReference>
<dbReference type="InterPro" id="IPR032091">
    <property type="entry name" value="Malt_amylase-like_C"/>
</dbReference>
<evidence type="ECO:0000256" key="12">
    <source>
        <dbReference type="ARBA" id="ARBA00023235"/>
    </source>
</evidence>
<evidence type="ECO:0000256" key="13">
    <source>
        <dbReference type="ARBA" id="ARBA00031251"/>
    </source>
</evidence>
<evidence type="ECO:0000256" key="9">
    <source>
        <dbReference type="ARBA" id="ARBA00022741"/>
    </source>
</evidence>
<proteinExistence type="inferred from homology"/>
<gene>
    <name evidence="17" type="ORF">SAMN02745166_03283</name>
</gene>
<dbReference type="Gene3D" id="3.90.1200.10">
    <property type="match status" value="1"/>
</dbReference>
<evidence type="ECO:0000256" key="3">
    <source>
        <dbReference type="ARBA" id="ARBA00006219"/>
    </source>
</evidence>
<evidence type="ECO:0000313" key="18">
    <source>
        <dbReference type="Proteomes" id="UP000190774"/>
    </source>
</evidence>
<evidence type="ECO:0000256" key="10">
    <source>
        <dbReference type="ARBA" id="ARBA00022837"/>
    </source>
</evidence>
<dbReference type="Pfam" id="PF16657">
    <property type="entry name" value="Malt_amylase_C"/>
    <property type="match status" value="1"/>
</dbReference>
<keyword evidence="12" id="KW-0413">Isomerase</keyword>
<keyword evidence="8" id="KW-0479">Metal-binding</keyword>
<comment type="catalytic activity">
    <reaction evidence="15">
        <text>D-maltose + ATP = alpha-maltose 1-phosphate + ADP + H(+)</text>
        <dbReference type="Rhea" id="RHEA:31915"/>
        <dbReference type="ChEBI" id="CHEBI:15378"/>
        <dbReference type="ChEBI" id="CHEBI:17306"/>
        <dbReference type="ChEBI" id="CHEBI:30616"/>
        <dbReference type="ChEBI" id="CHEBI:63576"/>
        <dbReference type="ChEBI" id="CHEBI:456216"/>
        <dbReference type="EC" id="2.7.1.175"/>
    </reaction>
</comment>
<comment type="catalytic activity">
    <reaction evidence="1">
        <text>D-maltose = alpha,alpha-trehalose</text>
        <dbReference type="Rhea" id="RHEA:15145"/>
        <dbReference type="ChEBI" id="CHEBI:16551"/>
        <dbReference type="ChEBI" id="CHEBI:17306"/>
        <dbReference type="EC" id="5.4.99.16"/>
    </reaction>
</comment>
<keyword evidence="18" id="KW-1185">Reference proteome</keyword>
<dbReference type="CDD" id="cd11334">
    <property type="entry name" value="AmyAc_TreS"/>
    <property type="match status" value="1"/>
</dbReference>
<evidence type="ECO:0000256" key="8">
    <source>
        <dbReference type="ARBA" id="ARBA00022723"/>
    </source>
</evidence>
<dbReference type="InterPro" id="IPR012810">
    <property type="entry name" value="TreS/a-amylase_N"/>
</dbReference>
<dbReference type="InterPro" id="IPR017853">
    <property type="entry name" value="GH"/>
</dbReference>
<evidence type="ECO:0000313" key="17">
    <source>
        <dbReference type="EMBL" id="SKB01006.1"/>
    </source>
</evidence>
<organism evidence="17 18">
    <name type="scientific">Prosthecobacter debontii</name>
    <dbReference type="NCBI Taxonomy" id="48467"/>
    <lineage>
        <taxon>Bacteria</taxon>
        <taxon>Pseudomonadati</taxon>
        <taxon>Verrucomicrobiota</taxon>
        <taxon>Verrucomicrobiia</taxon>
        <taxon>Verrucomicrobiales</taxon>
        <taxon>Verrucomicrobiaceae</taxon>
        <taxon>Prosthecobacter</taxon>
    </lineage>
</organism>
<dbReference type="GO" id="GO:0016740">
    <property type="term" value="F:transferase activity"/>
    <property type="evidence" value="ECO:0007669"/>
    <property type="project" value="UniProtKB-KW"/>
</dbReference>
<evidence type="ECO:0000256" key="11">
    <source>
        <dbReference type="ARBA" id="ARBA00022840"/>
    </source>
</evidence>
<dbReference type="GO" id="GO:0047471">
    <property type="term" value="F:maltose alpha-D-glucosyltransferase activity"/>
    <property type="evidence" value="ECO:0007669"/>
    <property type="project" value="UniProtKB-EC"/>
</dbReference>
<dbReference type="FunFam" id="3.20.20.80:FF:000055">
    <property type="entry name" value="Trehalose synthase"/>
    <property type="match status" value="1"/>
</dbReference>
<dbReference type="InterPro" id="IPR012811">
    <property type="entry name" value="TreS_maltokin_C_dom"/>
</dbReference>
<dbReference type="SMART" id="SM00642">
    <property type="entry name" value="Aamy"/>
    <property type="match status" value="1"/>
</dbReference>
<name>A0A1T4YGU4_9BACT</name>
<accession>A0A1T4YGU4</accession>
<evidence type="ECO:0000256" key="4">
    <source>
        <dbReference type="ARBA" id="ARBA00011962"/>
    </source>
</evidence>
<dbReference type="InterPro" id="IPR006047">
    <property type="entry name" value="GH13_cat_dom"/>
</dbReference>
<dbReference type="EC" id="5.4.99.16" evidence="5"/>
<sequence length="1068" mass="121774">MSNDLWFKEAVIYQLHVRSFQDSNGDGIGDFRGLIQRLNHFVELGVTTLWLLPFYVSPLRDDGYDIEDYRSVNPMYGTLADFQEFLDQAHQLGLKVITELVLNHTSDRHAWFQRARLAEPGSVERDFYVWNDHTDRYADARIIFKDFEASNWSWDPVAKAYYWHRFYSHQPDLNFDNPKVQEELLKVMDFWLGMGVDGVRLDAVPYLYERDGTNGENLPETHAFLKKLRKHVDDHYDSRMLLAEANQWPEDAAAYFGDGDECHMNFHFPLMPRLFMTIQMEDRFPLVEILQQTPAIPDNCQWGIFLRNHDELTLEMVTDEERDYMYRVYAEDARARINLGIRRRLAPLMGNDRKKIELINSLLFSMPGTPIIYYGDEIGMGDNYYLGDRDGVRTPMQWSPDRNAGFSNANAQRLFLPLISDAQYHYTTVNVEVQQANASSLMNWMRRMLQVRRQSKAFALGRLEFLHPENPKIIAFVRSHEAETVLVIANLSHYTQYTELDLTTYSGMQPVEMFGGNLLPEVKQGQTSFTVGPYGFIWLSLQTSTSELQASGWEAPLLLGAAAWGRPLIQSLEEKILPRYLQHCRWFGGKSRRLRDIRIVHDIVFPGTDVHILKVETAFLEGLPEHYVLPLCIVPGALAQQLLNDSPQRVLARFYDDSVLYEALWLPEFQTALFSSLTGDMAAGKPFSLNQESPLSVTAEEIHKAGANARVLSGEQSNTSISYANTWLIKFFRKFETGAHPEVEMTQHLTRENFNVPPFLSALNLQAGDQTGVLAMLTHYAVHQGDGWLFTLDALALMFDRVLQARLAGVEALAEDAIGVVYPDRAAQLGRVTAAMHIALARGSSEPAFKPQPFTTYYGRSLYQGMRANASRVLRELRRQMATLAGDAAAMATEILDGKDTLLKAYEKLLHTTIQCGLIRVHGDFHLGQVLNTGQDFVVIDFEGEPRLSLSERRLKRPALRDVAGMVRSFDYAAAAALDKVNVEDRDIVAPWAAVWTETVTQAYLKAYLEAAREEAFLPQDSETTQLLLDLHILDKALYEIGYELSYRPHLVSIPLMAVRRYLDTLKA</sequence>
<keyword evidence="9" id="KW-0547">Nucleotide-binding</keyword>
<dbReference type="Pfam" id="PF00128">
    <property type="entry name" value="Alpha-amylase"/>
    <property type="match status" value="2"/>
</dbReference>
<dbReference type="InterPro" id="IPR011009">
    <property type="entry name" value="Kinase-like_dom_sf"/>
</dbReference>
<dbReference type="Gene3D" id="3.90.400.10">
    <property type="entry name" value="Oligo-1,6-glucosidase, Domain 2"/>
    <property type="match status" value="1"/>
</dbReference>
<dbReference type="OrthoDB" id="9805159at2"/>
<keyword evidence="11" id="KW-0067">ATP-binding</keyword>
<dbReference type="NCBIfam" id="TIGR02456">
    <property type="entry name" value="treS_nterm"/>
    <property type="match status" value="1"/>
</dbReference>
<protein>
    <recommendedName>
        <fullName evidence="6">Maltokinase</fullName>
        <ecNumber evidence="4">2.7.1.175</ecNumber>
        <ecNumber evidence="5">5.4.99.16</ecNumber>
    </recommendedName>
    <alternativeName>
        <fullName evidence="14">Maltose alpha-D-glucosyltransferase</fullName>
    </alternativeName>
    <alternativeName>
        <fullName evidence="13">Maltose-1-phosphate synthase</fullName>
    </alternativeName>
</protein>
<dbReference type="EC" id="2.7.1.175" evidence="4"/>
<comment type="similarity">
    <text evidence="2">Belongs to the glycosyl hydrolase 13 family. TreS subfamily.</text>
</comment>
<dbReference type="EMBL" id="FUYE01000011">
    <property type="protein sequence ID" value="SKB01006.1"/>
    <property type="molecule type" value="Genomic_DNA"/>
</dbReference>
<dbReference type="SUPFAM" id="SSF51445">
    <property type="entry name" value="(Trans)glycosidases"/>
    <property type="match status" value="1"/>
</dbReference>
<comment type="similarity">
    <text evidence="3">Belongs to the aminoglycoside phosphotransferase family.</text>
</comment>
<dbReference type="STRING" id="48467.SAMN02745166_03283"/>
<dbReference type="InterPro" id="IPR045857">
    <property type="entry name" value="O16G_dom_2"/>
</dbReference>
<dbReference type="InterPro" id="IPR040999">
    <property type="entry name" value="Mak_N_cap"/>
</dbReference>
<evidence type="ECO:0000256" key="1">
    <source>
        <dbReference type="ARBA" id="ARBA00001595"/>
    </source>
</evidence>
<dbReference type="PANTHER" id="PTHR10357:SF219">
    <property type="entry name" value="MALTOSE ALPHA-D-GLUCOSYLTRANSFERASE"/>
    <property type="match status" value="1"/>
</dbReference>
<dbReference type="GO" id="GO:0046872">
    <property type="term" value="F:metal ion binding"/>
    <property type="evidence" value="ECO:0007669"/>
    <property type="project" value="UniProtKB-KW"/>
</dbReference>
<evidence type="ECO:0000256" key="14">
    <source>
        <dbReference type="ARBA" id="ARBA00031378"/>
    </source>
</evidence>
<dbReference type="AlphaFoldDB" id="A0A1T4YGU4"/>
<evidence type="ECO:0000256" key="7">
    <source>
        <dbReference type="ARBA" id="ARBA00022679"/>
    </source>
</evidence>
<dbReference type="GO" id="GO:0005524">
    <property type="term" value="F:ATP binding"/>
    <property type="evidence" value="ECO:0007669"/>
    <property type="project" value="UniProtKB-KW"/>
</dbReference>
<dbReference type="GO" id="GO:0005975">
    <property type="term" value="P:carbohydrate metabolic process"/>
    <property type="evidence" value="ECO:0007669"/>
    <property type="project" value="InterPro"/>
</dbReference>
<dbReference type="Proteomes" id="UP000190774">
    <property type="component" value="Unassembled WGS sequence"/>
</dbReference>
<feature type="domain" description="Glycosyl hydrolase family 13 catalytic" evidence="16">
    <location>
        <begin position="14"/>
        <end position="413"/>
    </location>
</feature>
<keyword evidence="10" id="KW-0106">Calcium</keyword>
<dbReference type="RefSeq" id="WP_078814471.1">
    <property type="nucleotide sequence ID" value="NZ_FUYE01000011.1"/>
</dbReference>
<dbReference type="SUPFAM" id="SSF56112">
    <property type="entry name" value="Protein kinase-like (PK-like)"/>
    <property type="match status" value="1"/>
</dbReference>
<evidence type="ECO:0000256" key="2">
    <source>
        <dbReference type="ARBA" id="ARBA00005496"/>
    </source>
</evidence>
<keyword evidence="7 17" id="KW-0808">Transferase</keyword>
<dbReference type="PANTHER" id="PTHR10357">
    <property type="entry name" value="ALPHA-AMYLASE FAMILY MEMBER"/>
    <property type="match status" value="1"/>
</dbReference>